<gene>
    <name evidence="2" type="ORF">CAMPLR22A2D_LOCUS2832</name>
</gene>
<evidence type="ECO:0000256" key="1">
    <source>
        <dbReference type="SAM" id="MobiDB-lite"/>
    </source>
</evidence>
<feature type="region of interest" description="Disordered" evidence="1">
    <location>
        <begin position="1"/>
        <end position="86"/>
    </location>
</feature>
<dbReference type="AlphaFoldDB" id="A0A7H4LHY3"/>
<protein>
    <submittedName>
        <fullName evidence="2">Uncharacterized protein</fullName>
    </submittedName>
</protein>
<organism evidence="2 3">
    <name type="scientific">Triticum aestivum</name>
    <name type="common">Wheat</name>
    <dbReference type="NCBI Taxonomy" id="4565"/>
    <lineage>
        <taxon>Eukaryota</taxon>
        <taxon>Viridiplantae</taxon>
        <taxon>Streptophyta</taxon>
        <taxon>Embryophyta</taxon>
        <taxon>Tracheophyta</taxon>
        <taxon>Spermatophyta</taxon>
        <taxon>Magnoliopsida</taxon>
        <taxon>Liliopsida</taxon>
        <taxon>Poales</taxon>
        <taxon>Poaceae</taxon>
        <taxon>BOP clade</taxon>
        <taxon>Pooideae</taxon>
        <taxon>Triticodae</taxon>
        <taxon>Triticeae</taxon>
        <taxon>Triticinae</taxon>
        <taxon>Triticum</taxon>
    </lineage>
</organism>
<proteinExistence type="predicted"/>
<evidence type="ECO:0000313" key="2">
    <source>
        <dbReference type="EMBL" id="SPT18221.1"/>
    </source>
</evidence>
<dbReference type="EMBL" id="LS480641">
    <property type="protein sequence ID" value="SPT18221.1"/>
    <property type="molecule type" value="Genomic_DNA"/>
</dbReference>
<accession>A0A7H4LHY3</accession>
<reference evidence="2 3" key="1">
    <citation type="submission" date="2018-05" db="EMBL/GenBank/DDBJ databases">
        <authorList>
            <person name="Thind KAUR A."/>
        </authorList>
    </citation>
    <scope>NUCLEOTIDE SEQUENCE [LARGE SCALE GENOMIC DNA]</scope>
</reference>
<evidence type="ECO:0000313" key="3">
    <source>
        <dbReference type="Proteomes" id="UP000280104"/>
    </source>
</evidence>
<name>A0A7H4LHY3_WHEAT</name>
<sequence>MIVGPAGMDSPTPSLTPSATGVDFLPLETTQAPPPLPKKSLGMKKTHTRVQAPPPTTPMVFGVATTSPTTRRTYRRQTCSKADGGGLTLAEGAAKKKMKKAKVVPRPRPAPRLATLVAPAVTAPARAAAAVGNKSRGHQVLDEMSTSSKMNTAEFIASLESLSTVGLDELNYDSLVERSSKPLYGKLVVAEGVVLMVVAEEVVLMVLADGVMEVMMLVVVAERMAVVMVVDRMLFPHEQIRALLQGWPMLLARKSPRKLLLLCHLRNRVLWVFMLMVGNSEKSHTTLDTSDDGRIVLDSEKWKEFIASRGLAVNSAILIGFKESMAGGVDVLLGIKILV</sequence>
<dbReference type="Proteomes" id="UP000280104">
    <property type="component" value="Chromosome II"/>
</dbReference>